<dbReference type="Gene3D" id="1.20.1720.10">
    <property type="entry name" value="Multidrug resistance protein D"/>
    <property type="match status" value="1"/>
</dbReference>
<feature type="transmembrane region" description="Helical" evidence="6">
    <location>
        <begin position="318"/>
        <end position="339"/>
    </location>
</feature>
<evidence type="ECO:0000256" key="3">
    <source>
        <dbReference type="ARBA" id="ARBA00022692"/>
    </source>
</evidence>
<evidence type="ECO:0000259" key="7">
    <source>
        <dbReference type="PROSITE" id="PS50850"/>
    </source>
</evidence>
<evidence type="ECO:0000256" key="1">
    <source>
        <dbReference type="ARBA" id="ARBA00004141"/>
    </source>
</evidence>
<feature type="transmembrane region" description="Helical" evidence="6">
    <location>
        <begin position="382"/>
        <end position="402"/>
    </location>
</feature>
<feature type="transmembrane region" description="Helical" evidence="6">
    <location>
        <begin position="261"/>
        <end position="282"/>
    </location>
</feature>
<dbReference type="OrthoDB" id="9800416at2"/>
<dbReference type="PROSITE" id="PS50850">
    <property type="entry name" value="MFS"/>
    <property type="match status" value="1"/>
</dbReference>
<dbReference type="InterPro" id="IPR011701">
    <property type="entry name" value="MFS"/>
</dbReference>
<dbReference type="InterPro" id="IPR020846">
    <property type="entry name" value="MFS_dom"/>
</dbReference>
<feature type="transmembrane region" description="Helical" evidence="6">
    <location>
        <begin position="86"/>
        <end position="105"/>
    </location>
</feature>
<dbReference type="Pfam" id="PF07690">
    <property type="entry name" value="MFS_1"/>
    <property type="match status" value="1"/>
</dbReference>
<accession>A0A2V1PAB1</accession>
<feature type="transmembrane region" description="Helical" evidence="6">
    <location>
        <begin position="351"/>
        <end position="376"/>
    </location>
</feature>
<evidence type="ECO:0000313" key="9">
    <source>
        <dbReference type="Proteomes" id="UP000245293"/>
    </source>
</evidence>
<evidence type="ECO:0000256" key="6">
    <source>
        <dbReference type="SAM" id="Phobius"/>
    </source>
</evidence>
<name>A0A2V1PAB1_9RHOB</name>
<reference evidence="9" key="1">
    <citation type="submission" date="2018-05" db="EMBL/GenBank/DDBJ databases">
        <authorList>
            <person name="Du Z."/>
            <person name="Wang X."/>
        </authorList>
    </citation>
    <scope>NUCLEOTIDE SEQUENCE [LARGE SCALE GENOMIC DNA]</scope>
    <source>
        <strain evidence="9">WDS4C29</strain>
    </source>
</reference>
<sequence length="410" mass="43035">MTDSTAGSVGPKRLATPEFIALTAMLMASIAFSIDAMLPALPQIGADLSPEAPNLAQLVVTSFVLGMGLGTLFTGPLSDRFGRKPVVIGGSVLYCLAAFAAYLAPTLEALLTARLVQGLAAAAPRVVALALVRDLYSGRHMARIVSFSMMIFSVIPALAPSLGKVIIELSGWRSVFLALIVFSLISITWLGLRQPETLAPENRRPLQFATLWAALKEMAAHPTVRLSIAVQTLAFGMLFATLSSTQQIFDLTYGQGDSFHLWFGGIAVLAASASVINAHLVVRLGMRAIIKAMFTVQIGLSALMVLAVWSGVFGAGELYVYALWNVSVFFQAGLTLGNLNALGMEPMGHIAGMAASIMASVGTVGAVIIAVPVGLAFDGTPLPLAIAICICASLALWLTTMIRRDTDGAA</sequence>
<dbReference type="RefSeq" id="WP_109386055.1">
    <property type="nucleotide sequence ID" value="NZ_QETF01000002.1"/>
</dbReference>
<keyword evidence="2" id="KW-0813">Transport</keyword>
<feature type="transmembrane region" description="Helical" evidence="6">
    <location>
        <begin position="144"/>
        <end position="162"/>
    </location>
</feature>
<keyword evidence="9" id="KW-1185">Reference proteome</keyword>
<evidence type="ECO:0000256" key="4">
    <source>
        <dbReference type="ARBA" id="ARBA00022989"/>
    </source>
</evidence>
<dbReference type="GO" id="GO:0005886">
    <property type="term" value="C:plasma membrane"/>
    <property type="evidence" value="ECO:0007669"/>
    <property type="project" value="TreeGrafter"/>
</dbReference>
<dbReference type="CDD" id="cd17320">
    <property type="entry name" value="MFS_MdfA_MDR_like"/>
    <property type="match status" value="1"/>
</dbReference>
<dbReference type="InterPro" id="IPR005829">
    <property type="entry name" value="Sugar_transporter_CS"/>
</dbReference>
<feature type="transmembrane region" description="Helical" evidence="6">
    <location>
        <begin position="174"/>
        <end position="192"/>
    </location>
</feature>
<dbReference type="EMBL" id="QETF01000002">
    <property type="protein sequence ID" value="PWG18052.1"/>
    <property type="molecule type" value="Genomic_DNA"/>
</dbReference>
<comment type="caution">
    <text evidence="8">The sequence shown here is derived from an EMBL/GenBank/DDBJ whole genome shotgun (WGS) entry which is preliminary data.</text>
</comment>
<comment type="subcellular location">
    <subcellularLocation>
        <location evidence="1">Membrane</location>
        <topology evidence="1">Multi-pass membrane protein</topology>
    </subcellularLocation>
</comment>
<keyword evidence="3 6" id="KW-0812">Transmembrane</keyword>
<dbReference type="GO" id="GO:0140115">
    <property type="term" value="P:export across plasma membrane"/>
    <property type="evidence" value="ECO:0007669"/>
    <property type="project" value="UniProtKB-ARBA"/>
</dbReference>
<feature type="transmembrane region" description="Helical" evidence="6">
    <location>
        <begin position="294"/>
        <end position="312"/>
    </location>
</feature>
<protein>
    <submittedName>
        <fullName evidence="8">Multidrug MFS transporter</fullName>
    </submittedName>
</protein>
<evidence type="ECO:0000256" key="5">
    <source>
        <dbReference type="ARBA" id="ARBA00023136"/>
    </source>
</evidence>
<keyword evidence="5 6" id="KW-0472">Membrane</keyword>
<dbReference type="AlphaFoldDB" id="A0A2V1PAB1"/>
<keyword evidence="4 6" id="KW-1133">Transmembrane helix</keyword>
<dbReference type="InterPro" id="IPR036259">
    <property type="entry name" value="MFS_trans_sf"/>
</dbReference>
<feature type="domain" description="Major facilitator superfamily (MFS) profile" evidence="7">
    <location>
        <begin position="19"/>
        <end position="407"/>
    </location>
</feature>
<feature type="transmembrane region" description="Helical" evidence="6">
    <location>
        <begin position="226"/>
        <end position="249"/>
    </location>
</feature>
<dbReference type="SUPFAM" id="SSF103473">
    <property type="entry name" value="MFS general substrate transporter"/>
    <property type="match status" value="1"/>
</dbReference>
<dbReference type="PANTHER" id="PTHR23502:SF132">
    <property type="entry name" value="POLYAMINE TRANSPORTER 2-RELATED"/>
    <property type="match status" value="1"/>
</dbReference>
<dbReference type="GO" id="GO:0042908">
    <property type="term" value="P:xenobiotic transport"/>
    <property type="evidence" value="ECO:0007669"/>
    <property type="project" value="UniProtKB-ARBA"/>
</dbReference>
<gene>
    <name evidence="8" type="ORF">DFK10_01930</name>
</gene>
<dbReference type="PROSITE" id="PS00216">
    <property type="entry name" value="SUGAR_TRANSPORT_1"/>
    <property type="match status" value="1"/>
</dbReference>
<feature type="transmembrane region" description="Helical" evidence="6">
    <location>
        <begin position="111"/>
        <end position="132"/>
    </location>
</feature>
<dbReference type="Proteomes" id="UP000245293">
    <property type="component" value="Unassembled WGS sequence"/>
</dbReference>
<evidence type="ECO:0000256" key="2">
    <source>
        <dbReference type="ARBA" id="ARBA00022448"/>
    </source>
</evidence>
<organism evidence="8 9">
    <name type="scientific">Salibaculum griseiflavum</name>
    <dbReference type="NCBI Taxonomy" id="1914409"/>
    <lineage>
        <taxon>Bacteria</taxon>
        <taxon>Pseudomonadati</taxon>
        <taxon>Pseudomonadota</taxon>
        <taxon>Alphaproteobacteria</taxon>
        <taxon>Rhodobacterales</taxon>
        <taxon>Roseobacteraceae</taxon>
        <taxon>Salibaculum</taxon>
    </lineage>
</organism>
<proteinExistence type="predicted"/>
<feature type="transmembrane region" description="Helical" evidence="6">
    <location>
        <begin position="54"/>
        <end position="74"/>
    </location>
</feature>
<feature type="transmembrane region" description="Helical" evidence="6">
    <location>
        <begin position="19"/>
        <end position="42"/>
    </location>
</feature>
<dbReference type="PANTHER" id="PTHR23502">
    <property type="entry name" value="MAJOR FACILITATOR SUPERFAMILY"/>
    <property type="match status" value="1"/>
</dbReference>
<dbReference type="GO" id="GO:0022857">
    <property type="term" value="F:transmembrane transporter activity"/>
    <property type="evidence" value="ECO:0007669"/>
    <property type="project" value="InterPro"/>
</dbReference>
<evidence type="ECO:0000313" key="8">
    <source>
        <dbReference type="EMBL" id="PWG18052.1"/>
    </source>
</evidence>